<evidence type="ECO:0000313" key="2">
    <source>
        <dbReference type="Proteomes" id="UP000326953"/>
    </source>
</evidence>
<dbReference type="AlphaFoldDB" id="A0A5E6Y2P5"/>
<protein>
    <submittedName>
        <fullName evidence="1">Uncharacterized protein</fullName>
    </submittedName>
</protein>
<accession>A0A5E6Y2P5</accession>
<evidence type="ECO:0000313" key="1">
    <source>
        <dbReference type="EMBL" id="VVN48118.1"/>
    </source>
</evidence>
<organism evidence="1 2">
    <name type="scientific">Pseudomonas fluorescens</name>
    <dbReference type="NCBI Taxonomy" id="294"/>
    <lineage>
        <taxon>Bacteria</taxon>
        <taxon>Pseudomonadati</taxon>
        <taxon>Pseudomonadota</taxon>
        <taxon>Gammaproteobacteria</taxon>
        <taxon>Pseudomonadales</taxon>
        <taxon>Pseudomonadaceae</taxon>
        <taxon>Pseudomonas</taxon>
    </lineage>
</organism>
<reference evidence="1 2" key="1">
    <citation type="submission" date="2019-09" db="EMBL/GenBank/DDBJ databases">
        <authorList>
            <person name="Chandra G."/>
            <person name="Truman W A."/>
        </authorList>
    </citation>
    <scope>NUCLEOTIDE SEQUENCE [LARGE SCALE GENOMIC DNA]</scope>
    <source>
        <strain evidence="1">PS662</strain>
    </source>
</reference>
<dbReference type="Proteomes" id="UP000326953">
    <property type="component" value="Unassembled WGS sequence"/>
</dbReference>
<name>A0A5E6Y2P5_PSEFL</name>
<dbReference type="EMBL" id="CABVHK010000048">
    <property type="protein sequence ID" value="VVN48118.1"/>
    <property type="molecule type" value="Genomic_DNA"/>
</dbReference>
<sequence>MRGIAGEESASLAEGVAATRVESINRFALDFQLLRVNPGSDQAGDAFRAFQFLARFAGLEHELPTFPAARGGHVRRWTLWITDKLDVINRCLMAVLDIDNEPVFRVGLSFEFLANQCPDPGACAVRTYQITGADGMHLAILIAQGGNHTVCLLEQVLELEAPQAVH</sequence>
<gene>
    <name evidence="1" type="ORF">PS662_06079</name>
</gene>
<proteinExistence type="predicted"/>